<proteinExistence type="predicted"/>
<organism evidence="4 6">
    <name type="scientific">Bursaphelenchus xylophilus</name>
    <name type="common">Pinewood nematode worm</name>
    <name type="synonym">Aphelenchoides xylophilus</name>
    <dbReference type="NCBI Taxonomy" id="6326"/>
    <lineage>
        <taxon>Eukaryota</taxon>
        <taxon>Metazoa</taxon>
        <taxon>Ecdysozoa</taxon>
        <taxon>Nematoda</taxon>
        <taxon>Chromadorea</taxon>
        <taxon>Rhabditida</taxon>
        <taxon>Tylenchina</taxon>
        <taxon>Tylenchomorpha</taxon>
        <taxon>Aphelenchoidea</taxon>
        <taxon>Aphelenchoididae</taxon>
        <taxon>Bursaphelenchus</taxon>
    </lineage>
</organism>
<evidence type="ECO:0000313" key="6">
    <source>
        <dbReference type="WBParaSite" id="BXY_0292100.1"/>
    </source>
</evidence>
<accession>A0A1I7RQC8</accession>
<gene>
    <name evidence="2" type="ORF">BXYJ_LOCUS5592</name>
</gene>
<evidence type="ECO:0000313" key="5">
    <source>
        <dbReference type="Proteomes" id="UP000659654"/>
    </source>
</evidence>
<name>A0A1I7RQC8_BURXY</name>
<dbReference type="Proteomes" id="UP000095284">
    <property type="component" value="Unplaced"/>
</dbReference>
<keyword evidence="5" id="KW-1185">Reference proteome</keyword>
<evidence type="ECO:0000313" key="2">
    <source>
        <dbReference type="EMBL" id="CAD5219265.1"/>
    </source>
</evidence>
<dbReference type="AlphaFoldDB" id="A0A1I7RQC8"/>
<reference evidence="6" key="1">
    <citation type="submission" date="2016-11" db="UniProtKB">
        <authorList>
            <consortium name="WormBaseParasite"/>
        </authorList>
    </citation>
    <scope>IDENTIFICATION</scope>
</reference>
<evidence type="ECO:0000313" key="3">
    <source>
        <dbReference type="EMBL" id="CAG9104372.1"/>
    </source>
</evidence>
<dbReference type="EMBL" id="CAJFDI010000003">
    <property type="protein sequence ID" value="CAD5219265.1"/>
    <property type="molecule type" value="Genomic_DNA"/>
</dbReference>
<dbReference type="Proteomes" id="UP000659654">
    <property type="component" value="Unassembled WGS sequence"/>
</dbReference>
<dbReference type="EMBL" id="CAJFCV020000003">
    <property type="protein sequence ID" value="CAG9104372.1"/>
    <property type="molecule type" value="Genomic_DNA"/>
</dbReference>
<reference evidence="3" key="2">
    <citation type="submission" date="2020-08" db="EMBL/GenBank/DDBJ databases">
        <authorList>
            <person name="Kikuchi T."/>
        </authorList>
    </citation>
    <scope>NUCLEOTIDE SEQUENCE</scope>
    <source>
        <strain evidence="2">Ka4C1</strain>
    </source>
</reference>
<evidence type="ECO:0000256" key="1">
    <source>
        <dbReference type="SAM" id="MobiDB-lite"/>
    </source>
</evidence>
<protein>
    <submittedName>
        <fullName evidence="2">(pine wood nematode) hypothetical protein</fullName>
    </submittedName>
</protein>
<dbReference type="WBParaSite" id="BXY_0292100.1">
    <property type="protein sequence ID" value="BXY_0292100.1"/>
    <property type="gene ID" value="BXY_0292100"/>
</dbReference>
<dbReference type="Proteomes" id="UP000582659">
    <property type="component" value="Unassembled WGS sequence"/>
</dbReference>
<feature type="region of interest" description="Disordered" evidence="1">
    <location>
        <begin position="1"/>
        <end position="91"/>
    </location>
</feature>
<evidence type="ECO:0000313" key="4">
    <source>
        <dbReference type="Proteomes" id="UP000095284"/>
    </source>
</evidence>
<feature type="compositionally biased region" description="Gly residues" evidence="1">
    <location>
        <begin position="15"/>
        <end position="27"/>
    </location>
</feature>
<sequence length="91" mass="9319">MPSTSPQDPPLISLGYGGGGGEGGGENAEGNRQNESELENEGGRELPLQPAQGNSTSPTRERRVGILPGHPQEGLNGQYILPNASPTVEGG</sequence>